<comment type="caution">
    <text evidence="2">The sequence shown here is derived from an EMBL/GenBank/DDBJ whole genome shotgun (WGS) entry which is preliminary data.</text>
</comment>
<dbReference type="InterPro" id="IPR051781">
    <property type="entry name" value="Metallo-dep_Hydrolase"/>
</dbReference>
<dbReference type="SUPFAM" id="SSF51338">
    <property type="entry name" value="Composite domain of metallo-dependent hydrolases"/>
    <property type="match status" value="1"/>
</dbReference>
<gene>
    <name evidence="2" type="ORF">DZC72_10635</name>
</gene>
<dbReference type="Proteomes" id="UP000286990">
    <property type="component" value="Unassembled WGS sequence"/>
</dbReference>
<dbReference type="Gene3D" id="2.30.40.10">
    <property type="entry name" value="Urease, subunit C, domain 1"/>
    <property type="match status" value="1"/>
</dbReference>
<dbReference type="AlphaFoldDB" id="A0A426RGU7"/>
<dbReference type="Gene3D" id="3.20.20.140">
    <property type="entry name" value="Metal-dependent hydrolases"/>
    <property type="match status" value="1"/>
</dbReference>
<dbReference type="PANTHER" id="PTHR43135">
    <property type="entry name" value="ALPHA-D-RIBOSE 1-METHYLPHOSPHONATE 5-TRIPHOSPHATE DIPHOSPHATASE"/>
    <property type="match status" value="1"/>
</dbReference>
<reference evidence="3" key="1">
    <citation type="submission" date="2018-12" db="EMBL/GenBank/DDBJ databases">
        <title>Maribacter lutimaris sp. nov., isolated from marine sediment.</title>
        <authorList>
            <person name="Kim K.K."/>
        </authorList>
    </citation>
    <scope>NUCLEOTIDE SEQUENCE [LARGE SCALE GENOMIC DNA]</scope>
    <source>
        <strain evidence="3">PoM-212</strain>
    </source>
</reference>
<dbReference type="SUPFAM" id="SSF51556">
    <property type="entry name" value="Metallo-dependent hydrolases"/>
    <property type="match status" value="1"/>
</dbReference>
<protein>
    <submittedName>
        <fullName evidence="2">Amidohydrolase</fullName>
    </submittedName>
</protein>
<dbReference type="Pfam" id="PF01979">
    <property type="entry name" value="Amidohydro_1"/>
    <property type="match status" value="1"/>
</dbReference>
<dbReference type="InterPro" id="IPR006680">
    <property type="entry name" value="Amidohydro-rel"/>
</dbReference>
<dbReference type="PANTHER" id="PTHR43135:SF3">
    <property type="entry name" value="ALPHA-D-RIBOSE 1-METHYLPHOSPHONATE 5-TRIPHOSPHATE DIPHOSPHATASE"/>
    <property type="match status" value="1"/>
</dbReference>
<accession>A0A426RGU7</accession>
<dbReference type="GO" id="GO:0016810">
    <property type="term" value="F:hydrolase activity, acting on carbon-nitrogen (but not peptide) bonds"/>
    <property type="evidence" value="ECO:0007669"/>
    <property type="project" value="InterPro"/>
</dbReference>
<evidence type="ECO:0000313" key="2">
    <source>
        <dbReference type="EMBL" id="RRQ48173.1"/>
    </source>
</evidence>
<dbReference type="OrthoDB" id="9797498at2"/>
<dbReference type="PROSITE" id="PS51257">
    <property type="entry name" value="PROKAR_LIPOPROTEIN"/>
    <property type="match status" value="1"/>
</dbReference>
<evidence type="ECO:0000313" key="3">
    <source>
        <dbReference type="Proteomes" id="UP000286990"/>
    </source>
</evidence>
<keyword evidence="3" id="KW-1185">Reference proteome</keyword>
<name>A0A426RGU7_9FLAO</name>
<dbReference type="EMBL" id="QUSX01000002">
    <property type="protein sequence ID" value="RRQ48173.1"/>
    <property type="molecule type" value="Genomic_DNA"/>
</dbReference>
<feature type="domain" description="Amidohydrolase-related" evidence="1">
    <location>
        <begin position="79"/>
        <end position="435"/>
    </location>
</feature>
<evidence type="ECO:0000259" key="1">
    <source>
        <dbReference type="Pfam" id="PF01979"/>
    </source>
</evidence>
<dbReference type="InterPro" id="IPR011059">
    <property type="entry name" value="Metal-dep_hydrolase_composite"/>
</dbReference>
<organism evidence="2 3">
    <name type="scientific">Maribacter algicola</name>
    <dbReference type="NCBI Taxonomy" id="2498892"/>
    <lineage>
        <taxon>Bacteria</taxon>
        <taxon>Pseudomonadati</taxon>
        <taxon>Bacteroidota</taxon>
        <taxon>Flavobacteriia</taxon>
        <taxon>Flavobacteriales</taxon>
        <taxon>Flavobacteriaceae</taxon>
        <taxon>Maribacter</taxon>
    </lineage>
</organism>
<proteinExistence type="predicted"/>
<sequence>MKTTLLFVFLTFLIACNDGNQIETKKDILISDISIIDVTNGSVLKNSYVVIDSGRIRSISQKAVDTALFKTVINGSGKYLMPGLAEMHAHIPPPEVGEERINETLFLYLSNGVTTIRGMLGNPIHLELREKAANGNLVSPRIYTSSPSLNGNSVTSKEEAIEKVTQYQKDGYDFLKIHPGIQREVFDQVVETANSVGIPFAGHVPVDVGIRHALESKYASIDHVDGFLEGLVPKSANVKPSDNGFFGYAFTPLADTTKIDELVTLSKANRVWIVPTQSLFERWFAPISADELLSQPEMKYMPKTTLENWRKTKNSYMEDESFTEAQWQQFDAIRRQLIKKLQANGQGILLGSDAPQLFNVPGFSIHHEMAGMKSAGMTPLKIIQSGTVNPAVFFKAEDDYGQVKEGFWADLILLNGNPLESLSALQQNEGVIVRGQFLSKEMIQEKLNEIAQHAAKN</sequence>
<dbReference type="InterPro" id="IPR032466">
    <property type="entry name" value="Metal_Hydrolase"/>
</dbReference>
<dbReference type="RefSeq" id="WP_125222895.1">
    <property type="nucleotide sequence ID" value="NZ_QUSX01000002.1"/>
</dbReference>